<organism evidence="2 3">
    <name type="scientific">Oryza rufipogon</name>
    <name type="common">Brownbeard rice</name>
    <name type="synonym">Asian wild rice</name>
    <dbReference type="NCBI Taxonomy" id="4529"/>
    <lineage>
        <taxon>Eukaryota</taxon>
        <taxon>Viridiplantae</taxon>
        <taxon>Streptophyta</taxon>
        <taxon>Embryophyta</taxon>
        <taxon>Tracheophyta</taxon>
        <taxon>Spermatophyta</taxon>
        <taxon>Magnoliopsida</taxon>
        <taxon>Liliopsida</taxon>
        <taxon>Poales</taxon>
        <taxon>Poaceae</taxon>
        <taxon>BOP clade</taxon>
        <taxon>Oryzoideae</taxon>
        <taxon>Oryzeae</taxon>
        <taxon>Oryzinae</taxon>
        <taxon>Oryza</taxon>
    </lineage>
</organism>
<feature type="compositionally biased region" description="Basic and acidic residues" evidence="1">
    <location>
        <begin position="150"/>
        <end position="165"/>
    </location>
</feature>
<dbReference type="Gramene" id="ORUFI12G19320.1">
    <property type="protein sequence ID" value="ORUFI12G19320.1"/>
    <property type="gene ID" value="ORUFI12G19320"/>
</dbReference>
<evidence type="ECO:0000313" key="3">
    <source>
        <dbReference type="Proteomes" id="UP000008022"/>
    </source>
</evidence>
<name>A0A0E0RJE2_ORYRU</name>
<reference evidence="2" key="2">
    <citation type="submission" date="2015-06" db="UniProtKB">
        <authorList>
            <consortium name="EnsemblPlants"/>
        </authorList>
    </citation>
    <scope>IDENTIFICATION</scope>
</reference>
<evidence type="ECO:0000256" key="1">
    <source>
        <dbReference type="SAM" id="MobiDB-lite"/>
    </source>
</evidence>
<reference evidence="3" key="1">
    <citation type="submission" date="2013-06" db="EMBL/GenBank/DDBJ databases">
        <authorList>
            <person name="Zhao Q."/>
        </authorList>
    </citation>
    <scope>NUCLEOTIDE SEQUENCE</scope>
    <source>
        <strain evidence="3">cv. W1943</strain>
    </source>
</reference>
<feature type="region of interest" description="Disordered" evidence="1">
    <location>
        <begin position="103"/>
        <end position="165"/>
    </location>
</feature>
<proteinExistence type="predicted"/>
<protein>
    <submittedName>
        <fullName evidence="2">Uncharacterized protein</fullName>
    </submittedName>
</protein>
<dbReference type="Proteomes" id="UP000008022">
    <property type="component" value="Unassembled WGS sequence"/>
</dbReference>
<dbReference type="EnsemblPlants" id="ORUFI12G19320.1">
    <property type="protein sequence ID" value="ORUFI12G19320.1"/>
    <property type="gene ID" value="ORUFI12G19320"/>
</dbReference>
<dbReference type="AlphaFoldDB" id="A0A0E0RJE2"/>
<sequence>MGYGGRGHRATGPSSSFLLLIHSLCDGQRPDRTEVASVDDDKACELVSGVDLVIVVDIDDEDKDICASPPAAATRHHHRQQRLDGGGVESISVMMAPDTTIADRTSGTGRLASSLHPNPAHRHSGATVAGRTTLRPCAPPPVREQRARRKEREKQKEKSGKESRC</sequence>
<dbReference type="HOGENOM" id="CLU_1613506_0_0_1"/>
<evidence type="ECO:0000313" key="2">
    <source>
        <dbReference type="EnsemblPlants" id="ORUFI12G19320.1"/>
    </source>
</evidence>
<keyword evidence="3" id="KW-1185">Reference proteome</keyword>
<accession>A0A0E0RJE2</accession>